<dbReference type="EMBL" id="CAIX01000167">
    <property type="protein sequence ID" value="CCI47365.1"/>
    <property type="molecule type" value="Genomic_DNA"/>
</dbReference>
<protein>
    <submittedName>
        <fullName evidence="1">Uncharacterized protein</fullName>
    </submittedName>
</protein>
<gene>
    <name evidence="1" type="ORF">BN9_083720</name>
</gene>
<organism evidence="1 2">
    <name type="scientific">Albugo candida</name>
    <dbReference type="NCBI Taxonomy" id="65357"/>
    <lineage>
        <taxon>Eukaryota</taxon>
        <taxon>Sar</taxon>
        <taxon>Stramenopiles</taxon>
        <taxon>Oomycota</taxon>
        <taxon>Peronosporomycetes</taxon>
        <taxon>Albuginales</taxon>
        <taxon>Albuginaceae</taxon>
        <taxon>Albugo</taxon>
    </lineage>
</organism>
<keyword evidence="2" id="KW-1185">Reference proteome</keyword>
<sequence length="107" mass="12441">MSESVVDIAVKVSFVAEEEPPEVFLAIIEQRYSIDVIHNLLLLENIEPNASHVPFVQPYNWIEAHCLYIMFVSEAHLPLRFNVRDVNIYRSFGHHMPSIDLCLDQNY</sequence>
<proteinExistence type="predicted"/>
<evidence type="ECO:0000313" key="1">
    <source>
        <dbReference type="EMBL" id="CCI47365.1"/>
    </source>
</evidence>
<dbReference type="AlphaFoldDB" id="A0A024GLI6"/>
<comment type="caution">
    <text evidence="1">The sequence shown here is derived from an EMBL/GenBank/DDBJ whole genome shotgun (WGS) entry which is preliminary data.</text>
</comment>
<name>A0A024GLI6_9STRA</name>
<reference evidence="1 2" key="1">
    <citation type="submission" date="2012-05" db="EMBL/GenBank/DDBJ databases">
        <title>Recombination and specialization in a pathogen metapopulation.</title>
        <authorList>
            <person name="Gardiner A."/>
            <person name="Kemen E."/>
            <person name="Schultz-Larsen T."/>
            <person name="MacLean D."/>
            <person name="Van Oosterhout C."/>
            <person name="Jones J.D.G."/>
        </authorList>
    </citation>
    <scope>NUCLEOTIDE SEQUENCE [LARGE SCALE GENOMIC DNA]</scope>
    <source>
        <strain evidence="1 2">Ac Nc2</strain>
    </source>
</reference>
<dbReference type="InParanoid" id="A0A024GLI6"/>
<dbReference type="Proteomes" id="UP000053237">
    <property type="component" value="Unassembled WGS sequence"/>
</dbReference>
<accession>A0A024GLI6</accession>
<evidence type="ECO:0000313" key="2">
    <source>
        <dbReference type="Proteomes" id="UP000053237"/>
    </source>
</evidence>